<accession>A0A815GAJ9</accession>
<dbReference type="Proteomes" id="UP000663870">
    <property type="component" value="Unassembled WGS sequence"/>
</dbReference>
<evidence type="ECO:0000256" key="1">
    <source>
        <dbReference type="SAM" id="Phobius"/>
    </source>
</evidence>
<evidence type="ECO:0000313" key="3">
    <source>
        <dbReference type="EMBL" id="CAF1594772.1"/>
    </source>
</evidence>
<feature type="transmembrane region" description="Helical" evidence="1">
    <location>
        <begin position="105"/>
        <end position="129"/>
    </location>
</feature>
<dbReference type="EMBL" id="CAJNOL010004785">
    <property type="protein sequence ID" value="CAF1594772.1"/>
    <property type="molecule type" value="Genomic_DNA"/>
</dbReference>
<evidence type="ECO:0000313" key="4">
    <source>
        <dbReference type="Proteomes" id="UP000663854"/>
    </source>
</evidence>
<gene>
    <name evidence="3" type="ORF">JXQ802_LOCUS47609</name>
    <name evidence="2" type="ORF">PYM288_LOCUS31701</name>
</gene>
<keyword evidence="5" id="KW-1185">Reference proteome</keyword>
<protein>
    <submittedName>
        <fullName evidence="2">Uncharacterized protein</fullName>
    </submittedName>
</protein>
<organism evidence="2 4">
    <name type="scientific">Rotaria sordida</name>
    <dbReference type="NCBI Taxonomy" id="392033"/>
    <lineage>
        <taxon>Eukaryota</taxon>
        <taxon>Metazoa</taxon>
        <taxon>Spiralia</taxon>
        <taxon>Gnathifera</taxon>
        <taxon>Rotifera</taxon>
        <taxon>Eurotatoria</taxon>
        <taxon>Bdelloidea</taxon>
        <taxon>Philodinida</taxon>
        <taxon>Philodinidae</taxon>
        <taxon>Rotaria</taxon>
    </lineage>
</organism>
<comment type="caution">
    <text evidence="2">The sequence shown here is derived from an EMBL/GenBank/DDBJ whole genome shotgun (WGS) entry which is preliminary data.</text>
</comment>
<dbReference type="Proteomes" id="UP000663854">
    <property type="component" value="Unassembled WGS sequence"/>
</dbReference>
<dbReference type="EMBL" id="CAJNOH010003453">
    <property type="protein sequence ID" value="CAF1336972.1"/>
    <property type="molecule type" value="Genomic_DNA"/>
</dbReference>
<name>A0A815GAJ9_9BILA</name>
<evidence type="ECO:0000313" key="5">
    <source>
        <dbReference type="Proteomes" id="UP000663870"/>
    </source>
</evidence>
<dbReference type="AlphaFoldDB" id="A0A815GAJ9"/>
<evidence type="ECO:0000313" key="2">
    <source>
        <dbReference type="EMBL" id="CAF1336972.1"/>
    </source>
</evidence>
<sequence length="134" mass="16029">MTLDELESCEHPKQITKTCRELVKFLYPDVNQRSTMSISSMSKEQVNAIREYARLAHPNQSQTSNFILNNAIGNIFSSERHKQKKENETKKKHELKHVEQQEEKIFRFFFFMQMCLSLYIYHMEIVYFAHICSM</sequence>
<keyword evidence="1" id="KW-1133">Transmembrane helix</keyword>
<keyword evidence="1" id="KW-0472">Membrane</keyword>
<keyword evidence="1" id="KW-0812">Transmembrane</keyword>
<proteinExistence type="predicted"/>
<reference evidence="2" key="1">
    <citation type="submission" date="2021-02" db="EMBL/GenBank/DDBJ databases">
        <authorList>
            <person name="Nowell W R."/>
        </authorList>
    </citation>
    <scope>NUCLEOTIDE SEQUENCE</scope>
</reference>